<dbReference type="CDD" id="cd19138">
    <property type="entry name" value="AKR_YeaE"/>
    <property type="match status" value="1"/>
</dbReference>
<dbReference type="InterPro" id="IPR023210">
    <property type="entry name" value="NADP_OxRdtase_dom"/>
</dbReference>
<dbReference type="InterPro" id="IPR036812">
    <property type="entry name" value="NAD(P)_OxRdtase_dom_sf"/>
</dbReference>
<dbReference type="eggNOG" id="COG0656">
    <property type="taxonomic scope" value="Bacteria"/>
</dbReference>
<gene>
    <name evidence="2" type="ORF">DEIPH_ctg002orf0060</name>
</gene>
<dbReference type="SUPFAM" id="SSF51430">
    <property type="entry name" value="NAD(P)-linked oxidoreductase"/>
    <property type="match status" value="1"/>
</dbReference>
<dbReference type="OrthoDB" id="9804790at2"/>
<dbReference type="PRINTS" id="PR00069">
    <property type="entry name" value="ALDKETRDTASE"/>
</dbReference>
<dbReference type="STRING" id="1476583.DEIPH_ctg002orf0060"/>
<dbReference type="PATRIC" id="fig|1476583.3.peg.99"/>
<organism evidence="2 3">
    <name type="scientific">Deinococcus phoenicis</name>
    <dbReference type="NCBI Taxonomy" id="1476583"/>
    <lineage>
        <taxon>Bacteria</taxon>
        <taxon>Thermotogati</taxon>
        <taxon>Deinococcota</taxon>
        <taxon>Deinococci</taxon>
        <taxon>Deinococcales</taxon>
        <taxon>Deinococcaceae</taxon>
        <taxon>Deinococcus</taxon>
    </lineage>
</organism>
<accession>A0A016QV35</accession>
<name>A0A016QV35_9DEIO</name>
<dbReference type="GO" id="GO:0016491">
    <property type="term" value="F:oxidoreductase activity"/>
    <property type="evidence" value="ECO:0007669"/>
    <property type="project" value="InterPro"/>
</dbReference>
<dbReference type="Pfam" id="PF00248">
    <property type="entry name" value="Aldo_ket_red"/>
    <property type="match status" value="1"/>
</dbReference>
<dbReference type="RefSeq" id="WP_051517040.1">
    <property type="nucleotide sequence ID" value="NZ_JHAC01000002.1"/>
</dbReference>
<comment type="caution">
    <text evidence="2">The sequence shown here is derived from an EMBL/GenBank/DDBJ whole genome shotgun (WGS) entry which is preliminary data.</text>
</comment>
<dbReference type="Gene3D" id="3.20.20.100">
    <property type="entry name" value="NADP-dependent oxidoreductase domain"/>
    <property type="match status" value="1"/>
</dbReference>
<evidence type="ECO:0000313" key="3">
    <source>
        <dbReference type="Proteomes" id="UP000020492"/>
    </source>
</evidence>
<dbReference type="PANTHER" id="PTHR43638:SF3">
    <property type="entry name" value="ALDEHYDE REDUCTASE"/>
    <property type="match status" value="1"/>
</dbReference>
<feature type="domain" description="NADP-dependent oxidoreductase" evidence="1">
    <location>
        <begin position="21"/>
        <end position="269"/>
    </location>
</feature>
<protein>
    <submittedName>
        <fullName evidence="2">Aldo/keto reductase</fullName>
    </submittedName>
</protein>
<sequence>MSQPHKPLPGLSLGGQPVPVLGQGTWMMGERPEHYREELRALQTGLDLGLTLIDTAEMYGDGASERLVGEAIRGRRDEVFLVSKVLPGHASRQGTVRACHRSLGWLGTDHLDLYLLHWRGAVPLEETVAALEDLRASGDIRAWGVSNFGPDDLRDLDRVTGGGQPATNQVLYNLTRRGIEFDLLPQSQARGLPLMAYSPVEQGRLLRQPALQDVARRHGATPAQVALAWVLRQPGVIAIPKAAREAHVRENRAALAVQLSGEDLAQLDRAFPAPTGPVPLEML</sequence>
<reference evidence="2 3" key="1">
    <citation type="submission" date="2014-03" db="EMBL/GenBank/DDBJ databases">
        <title>Draft genome sequence of Deinococcus phoenicis 1P10ME.</title>
        <authorList>
            <person name="Stepanov V.G."/>
            <person name="Vaishampayan P."/>
            <person name="Venkateswaran K."/>
            <person name="Fox G.E."/>
        </authorList>
    </citation>
    <scope>NUCLEOTIDE SEQUENCE [LARGE SCALE GENOMIC DNA]</scope>
    <source>
        <strain evidence="2 3">1P10ME</strain>
    </source>
</reference>
<dbReference type="PANTHER" id="PTHR43638">
    <property type="entry name" value="OXIDOREDUCTASE, ALDO/KETO REDUCTASE FAMILY PROTEIN"/>
    <property type="match status" value="1"/>
</dbReference>
<evidence type="ECO:0000313" key="2">
    <source>
        <dbReference type="EMBL" id="EYB69737.1"/>
    </source>
</evidence>
<proteinExistence type="predicted"/>
<keyword evidence="3" id="KW-1185">Reference proteome</keyword>
<dbReference type="AlphaFoldDB" id="A0A016QV35"/>
<dbReference type="EMBL" id="JHAC01000002">
    <property type="protein sequence ID" value="EYB69737.1"/>
    <property type="molecule type" value="Genomic_DNA"/>
</dbReference>
<dbReference type="Proteomes" id="UP000020492">
    <property type="component" value="Unassembled WGS sequence"/>
</dbReference>
<evidence type="ECO:0000259" key="1">
    <source>
        <dbReference type="Pfam" id="PF00248"/>
    </source>
</evidence>
<dbReference type="InterPro" id="IPR020471">
    <property type="entry name" value="AKR"/>
</dbReference>